<protein>
    <submittedName>
        <fullName evidence="1">Uncharacterized protein</fullName>
    </submittedName>
</protein>
<reference evidence="1" key="1">
    <citation type="journal article" date="2021" name="Proc. Natl. Acad. Sci. U.S.A.">
        <title>A Catalog of Tens of Thousands of Viruses from Human Metagenomes Reveals Hidden Associations with Chronic Diseases.</title>
        <authorList>
            <person name="Tisza M.J."/>
            <person name="Buck C.B."/>
        </authorList>
    </citation>
    <scope>NUCLEOTIDE SEQUENCE</scope>
    <source>
        <strain evidence="1">CtG4L18</strain>
    </source>
</reference>
<sequence>MFNLGSVVFDLMLSLLSICNILHSLQNRSFSAIQLILLKFHRLF</sequence>
<accession>A0A8S5UP26</accession>
<organism evidence="1">
    <name type="scientific">Podoviridae sp. ctG4L18</name>
    <dbReference type="NCBI Taxonomy" id="2825234"/>
    <lineage>
        <taxon>Viruses</taxon>
        <taxon>Duplodnaviria</taxon>
        <taxon>Heunggongvirae</taxon>
        <taxon>Uroviricota</taxon>
        <taxon>Caudoviricetes</taxon>
    </lineage>
</organism>
<name>A0A8S5UP26_9CAUD</name>
<dbReference type="EMBL" id="BK016114">
    <property type="protein sequence ID" value="DAF96134.1"/>
    <property type="molecule type" value="Genomic_DNA"/>
</dbReference>
<evidence type="ECO:0000313" key="1">
    <source>
        <dbReference type="EMBL" id="DAF96134.1"/>
    </source>
</evidence>
<proteinExistence type="predicted"/>